<dbReference type="RefSeq" id="WP_272095186.1">
    <property type="nucleotide sequence ID" value="NZ_JAQNDK010000001.1"/>
</dbReference>
<evidence type="ECO:0000313" key="1">
    <source>
        <dbReference type="EMBL" id="MDC0678378.1"/>
    </source>
</evidence>
<gene>
    <name evidence="1" type="ORF">POL72_11600</name>
</gene>
<protein>
    <submittedName>
        <fullName evidence="1">Uncharacterized protein</fullName>
    </submittedName>
</protein>
<sequence>MPDARVTQRAIDLLDATLHRDLRQIRVESSGVNRSSTSCGPLIDAPQRSLTQAGEQLDLRAGCQVVEATVDVAVGYWSSLATAVWMKTTHPHHAASLRAAIVGAQASSPSRKVWLLQIVAPEAIVPDTRSRSALAGMLCSVDGIVSHSAVIHIGSGFRASIVRSIVTGLNALGRQQFPHCVFATLEEGVAWLATHGLPDRAAAHRDLSAFHEAAVAGQLTSVRT</sequence>
<reference evidence="1 2" key="1">
    <citation type="submission" date="2023-01" db="EMBL/GenBank/DDBJ databases">
        <title>Minimal conservation of predation-associated metabolite biosynthetic gene clusters underscores biosynthetic potential of Myxococcota including descriptions for ten novel species: Archangium lansinium sp. nov., Myxococcus landrumus sp. nov., Nannocystis bai.</title>
        <authorList>
            <person name="Ahearne A."/>
            <person name="Stevens C."/>
            <person name="Dowd S."/>
        </authorList>
    </citation>
    <scope>NUCLEOTIDE SEQUENCE [LARGE SCALE GENOMIC DNA]</scope>
    <source>
        <strain evidence="1 2">WIWO2</strain>
    </source>
</reference>
<dbReference type="EMBL" id="JAQNDK010000001">
    <property type="protein sequence ID" value="MDC0678378.1"/>
    <property type="molecule type" value="Genomic_DNA"/>
</dbReference>
<organism evidence="1 2">
    <name type="scientific">Sorangium atrum</name>
    <dbReference type="NCBI Taxonomy" id="2995308"/>
    <lineage>
        <taxon>Bacteria</taxon>
        <taxon>Pseudomonadati</taxon>
        <taxon>Myxococcota</taxon>
        <taxon>Polyangia</taxon>
        <taxon>Polyangiales</taxon>
        <taxon>Polyangiaceae</taxon>
        <taxon>Sorangium</taxon>
    </lineage>
</organism>
<evidence type="ECO:0000313" key="2">
    <source>
        <dbReference type="Proteomes" id="UP001217485"/>
    </source>
</evidence>
<comment type="caution">
    <text evidence="1">The sequence shown here is derived from an EMBL/GenBank/DDBJ whole genome shotgun (WGS) entry which is preliminary data.</text>
</comment>
<keyword evidence="2" id="KW-1185">Reference proteome</keyword>
<dbReference type="Proteomes" id="UP001217485">
    <property type="component" value="Unassembled WGS sequence"/>
</dbReference>
<proteinExistence type="predicted"/>
<name>A0ABT5BXD4_9BACT</name>
<accession>A0ABT5BXD4</accession>